<keyword evidence="3" id="KW-0547">Nucleotide-binding</keyword>
<dbReference type="GO" id="GO:0005524">
    <property type="term" value="F:ATP binding"/>
    <property type="evidence" value="ECO:0007669"/>
    <property type="project" value="UniProtKB-KW"/>
</dbReference>
<comment type="similarity">
    <text evidence="1">Belongs to the ABC transporter superfamily.</text>
</comment>
<dbReference type="AlphaFoldDB" id="A0A1I4CVD0"/>
<dbReference type="EMBL" id="FOTF01000003">
    <property type="protein sequence ID" value="SFK85202.1"/>
    <property type="molecule type" value="Genomic_DNA"/>
</dbReference>
<dbReference type="SUPFAM" id="SSF52540">
    <property type="entry name" value="P-loop containing nucleoside triphosphate hydrolases"/>
    <property type="match status" value="1"/>
</dbReference>
<evidence type="ECO:0000256" key="3">
    <source>
        <dbReference type="ARBA" id="ARBA00022741"/>
    </source>
</evidence>
<dbReference type="GO" id="GO:0043190">
    <property type="term" value="C:ATP-binding cassette (ABC) transporter complex"/>
    <property type="evidence" value="ECO:0007669"/>
    <property type="project" value="TreeGrafter"/>
</dbReference>
<dbReference type="PROSITE" id="PS50893">
    <property type="entry name" value="ABC_TRANSPORTER_2"/>
    <property type="match status" value="1"/>
</dbReference>
<dbReference type="RefSeq" id="WP_090185448.1">
    <property type="nucleotide sequence ID" value="NZ_FOTF01000003.1"/>
</dbReference>
<gene>
    <name evidence="6" type="ORF">SAMN04488004_10334</name>
</gene>
<dbReference type="InterPro" id="IPR027417">
    <property type="entry name" value="P-loop_NTPase"/>
</dbReference>
<protein>
    <submittedName>
        <fullName evidence="6">Biotin transport system ATP-binding protein</fullName>
    </submittedName>
</protein>
<keyword evidence="7" id="KW-1185">Reference proteome</keyword>
<proteinExistence type="inferred from homology"/>
<dbReference type="CDD" id="cd03225">
    <property type="entry name" value="ABC_cobalt_CbiO_domain1"/>
    <property type="match status" value="1"/>
</dbReference>
<evidence type="ECO:0000313" key="6">
    <source>
        <dbReference type="EMBL" id="SFK85202.1"/>
    </source>
</evidence>
<dbReference type="GO" id="GO:0016887">
    <property type="term" value="F:ATP hydrolysis activity"/>
    <property type="evidence" value="ECO:0007669"/>
    <property type="project" value="InterPro"/>
</dbReference>
<dbReference type="OrthoDB" id="9782163at2"/>
<evidence type="ECO:0000256" key="4">
    <source>
        <dbReference type="ARBA" id="ARBA00022840"/>
    </source>
</evidence>
<evidence type="ECO:0000256" key="2">
    <source>
        <dbReference type="ARBA" id="ARBA00022448"/>
    </source>
</evidence>
<dbReference type="SMART" id="SM00382">
    <property type="entry name" value="AAA"/>
    <property type="match status" value="1"/>
</dbReference>
<dbReference type="Proteomes" id="UP000199550">
    <property type="component" value="Unassembled WGS sequence"/>
</dbReference>
<dbReference type="Gene3D" id="3.40.50.300">
    <property type="entry name" value="P-loop containing nucleotide triphosphate hydrolases"/>
    <property type="match status" value="1"/>
</dbReference>
<dbReference type="InterPro" id="IPR003439">
    <property type="entry name" value="ABC_transporter-like_ATP-bd"/>
</dbReference>
<evidence type="ECO:0000256" key="1">
    <source>
        <dbReference type="ARBA" id="ARBA00005417"/>
    </source>
</evidence>
<sequence>MTDADNSEQDGAVLALDAVCLTRGDRQVLRDVTLHSRARRIGIVGRNGSGKTTLARVISGLVPVDSGTLKVCGVDVVRDRKAALRTVGILFQNPDHQIIFPTVHEELSFGLTQMGQSKTEAARRVAAILSEFGKSHWADAATHSLSHGQKQLVCLMAVIAMAPRVVVLDEPFSGLDIVTRMQLGRYLSQIAAAVVHVSHDPASLQDYDHVVWLDAGQIVQQGPAQDVLAAYVTQMKALGAGDDLSDLAG</sequence>
<dbReference type="GO" id="GO:0042626">
    <property type="term" value="F:ATPase-coupled transmembrane transporter activity"/>
    <property type="evidence" value="ECO:0007669"/>
    <property type="project" value="TreeGrafter"/>
</dbReference>
<dbReference type="PANTHER" id="PTHR43553">
    <property type="entry name" value="HEAVY METAL TRANSPORTER"/>
    <property type="match status" value="1"/>
</dbReference>
<dbReference type="InterPro" id="IPR003593">
    <property type="entry name" value="AAA+_ATPase"/>
</dbReference>
<feature type="domain" description="ABC transporter" evidence="5">
    <location>
        <begin position="14"/>
        <end position="240"/>
    </location>
</feature>
<dbReference type="InterPro" id="IPR015856">
    <property type="entry name" value="ABC_transpr_CbiO/EcfA_su"/>
</dbReference>
<organism evidence="6 7">
    <name type="scientific">Loktanella salsilacus</name>
    <dbReference type="NCBI Taxonomy" id="195913"/>
    <lineage>
        <taxon>Bacteria</taxon>
        <taxon>Pseudomonadati</taxon>
        <taxon>Pseudomonadota</taxon>
        <taxon>Alphaproteobacteria</taxon>
        <taxon>Rhodobacterales</taxon>
        <taxon>Roseobacteraceae</taxon>
        <taxon>Loktanella</taxon>
    </lineage>
</organism>
<keyword evidence="4 6" id="KW-0067">ATP-binding</keyword>
<dbReference type="Pfam" id="PF00005">
    <property type="entry name" value="ABC_tran"/>
    <property type="match status" value="1"/>
</dbReference>
<name>A0A1I4CVD0_9RHOB</name>
<dbReference type="STRING" id="195913.SAMN04488004_10334"/>
<reference evidence="6 7" key="1">
    <citation type="submission" date="2016-10" db="EMBL/GenBank/DDBJ databases">
        <authorList>
            <person name="de Groot N.N."/>
        </authorList>
    </citation>
    <scope>NUCLEOTIDE SEQUENCE [LARGE SCALE GENOMIC DNA]</scope>
    <source>
        <strain evidence="6 7">DSM 16199</strain>
    </source>
</reference>
<dbReference type="InterPro" id="IPR050095">
    <property type="entry name" value="ECF_ABC_transporter_ATP-bd"/>
</dbReference>
<dbReference type="PANTHER" id="PTHR43553:SF24">
    <property type="entry name" value="ENERGY-COUPLING FACTOR TRANSPORTER ATP-BINDING PROTEIN ECFA1"/>
    <property type="match status" value="1"/>
</dbReference>
<keyword evidence="2" id="KW-0813">Transport</keyword>
<evidence type="ECO:0000259" key="5">
    <source>
        <dbReference type="PROSITE" id="PS50893"/>
    </source>
</evidence>
<accession>A0A1I4CVD0</accession>
<evidence type="ECO:0000313" key="7">
    <source>
        <dbReference type="Proteomes" id="UP000199550"/>
    </source>
</evidence>